<reference evidence="2" key="1">
    <citation type="journal article" date="2020" name="mSystems">
        <title>Genome- and Community-Level Interaction Insights into Carbon Utilization and Element Cycling Functions of Hydrothermarchaeota in Hydrothermal Sediment.</title>
        <authorList>
            <person name="Zhou Z."/>
            <person name="Liu Y."/>
            <person name="Xu W."/>
            <person name="Pan J."/>
            <person name="Luo Z.H."/>
            <person name="Li M."/>
        </authorList>
    </citation>
    <scope>NUCLEOTIDE SEQUENCE [LARGE SCALE GENOMIC DNA]</scope>
    <source>
        <strain evidence="2">HyVt-485</strain>
    </source>
</reference>
<comment type="caution">
    <text evidence="2">The sequence shown here is derived from an EMBL/GenBank/DDBJ whole genome shotgun (WGS) entry which is preliminary data.</text>
</comment>
<dbReference type="Gene3D" id="3.40.50.11550">
    <property type="match status" value="1"/>
</dbReference>
<accession>A0A7C5LSA0</accession>
<dbReference type="Pfam" id="PF04187">
    <property type="entry name" value="Cofac_haem_bdg"/>
    <property type="match status" value="1"/>
</dbReference>
<feature type="non-terminal residue" evidence="2">
    <location>
        <position position="1"/>
    </location>
</feature>
<gene>
    <name evidence="2" type="ORF">ENJ42_01430</name>
</gene>
<feature type="domain" description="Haem-binding uptake Tiki superfamily ChaN" evidence="1">
    <location>
        <begin position="23"/>
        <end position="240"/>
    </location>
</feature>
<dbReference type="InterPro" id="IPR007314">
    <property type="entry name" value="Cofac_haem-bd_dom"/>
</dbReference>
<protein>
    <recommendedName>
        <fullName evidence="1">Haem-binding uptake Tiki superfamily ChaN domain-containing protein</fullName>
    </recommendedName>
</protein>
<name>A0A7C5LSA0_9PROT</name>
<evidence type="ECO:0000259" key="1">
    <source>
        <dbReference type="Pfam" id="PF04187"/>
    </source>
</evidence>
<organism evidence="2">
    <name type="scientific">Hellea balneolensis</name>
    <dbReference type="NCBI Taxonomy" id="287478"/>
    <lineage>
        <taxon>Bacteria</taxon>
        <taxon>Pseudomonadati</taxon>
        <taxon>Pseudomonadota</taxon>
        <taxon>Alphaproteobacteria</taxon>
        <taxon>Maricaulales</taxon>
        <taxon>Robiginitomaculaceae</taxon>
        <taxon>Hellea</taxon>
    </lineage>
</organism>
<dbReference type="CDD" id="cd14727">
    <property type="entry name" value="ChanN-like"/>
    <property type="match status" value="1"/>
</dbReference>
<dbReference type="EMBL" id="DRMJ01000064">
    <property type="protein sequence ID" value="HHL42254.1"/>
    <property type="molecule type" value="Genomic_DNA"/>
</dbReference>
<sequence>SDFILIKTELGEAEPKVVDLQMMVDDLAAYDVVFVGEAHGHAANHYLQSKVLAGLYQKHPDMAFSMEQFERSQQHVVDDYLAGKIGEETLVHDGKAWDHYRQSYRPMVEFAKHKGFPVIAAEVPGNMVSCVGERGPDFLNQIKGEPRTWIADKLHVGDGPYKDKFYKFMEQAAGHSVSDPNESAEDKARKKFYRFAAQVARDDTMAESIYKHMQAHPGRKVMHIDGSFHSAGLLGTVERLLMRDPSLKVANVHPVLVDDPDHPAFTKDDLKQGQYLLLIYPVPKRFVQMKNINAFIKRTKDKIDENRCAY</sequence>
<dbReference type="AlphaFoldDB" id="A0A7C5LSA0"/>
<evidence type="ECO:0000313" key="2">
    <source>
        <dbReference type="EMBL" id="HHL42254.1"/>
    </source>
</evidence>
<dbReference type="SUPFAM" id="SSF159501">
    <property type="entry name" value="EreA/ChaN-like"/>
    <property type="match status" value="1"/>
</dbReference>
<dbReference type="Proteomes" id="UP000885830">
    <property type="component" value="Unassembled WGS sequence"/>
</dbReference>
<proteinExistence type="predicted"/>